<evidence type="ECO:0000313" key="2">
    <source>
        <dbReference type="Proteomes" id="UP000644699"/>
    </source>
</evidence>
<dbReference type="RefSeq" id="WP_188906271.1">
    <property type="nucleotide sequence ID" value="NZ_BMIQ01000001.1"/>
</dbReference>
<evidence type="ECO:0000313" key="1">
    <source>
        <dbReference type="EMBL" id="GGD86104.1"/>
    </source>
</evidence>
<organism evidence="1 2">
    <name type="scientific">Aureimonas endophytica</name>
    <dbReference type="NCBI Taxonomy" id="2027858"/>
    <lineage>
        <taxon>Bacteria</taxon>
        <taxon>Pseudomonadati</taxon>
        <taxon>Pseudomonadota</taxon>
        <taxon>Alphaproteobacteria</taxon>
        <taxon>Hyphomicrobiales</taxon>
        <taxon>Aurantimonadaceae</taxon>
        <taxon>Aureimonas</taxon>
    </lineage>
</organism>
<dbReference type="EMBL" id="BMIQ01000001">
    <property type="protein sequence ID" value="GGD86104.1"/>
    <property type="molecule type" value="Genomic_DNA"/>
</dbReference>
<keyword evidence="2" id="KW-1185">Reference proteome</keyword>
<name>A0A916ZCP2_9HYPH</name>
<protein>
    <submittedName>
        <fullName evidence="1">Uncharacterized protein</fullName>
    </submittedName>
</protein>
<dbReference type="AlphaFoldDB" id="A0A916ZCP2"/>
<reference evidence="1" key="1">
    <citation type="journal article" date="2014" name="Int. J. Syst. Evol. Microbiol.">
        <title>Complete genome sequence of Corynebacterium casei LMG S-19264T (=DSM 44701T), isolated from a smear-ripened cheese.</title>
        <authorList>
            <consortium name="US DOE Joint Genome Institute (JGI-PGF)"/>
            <person name="Walter F."/>
            <person name="Albersmeier A."/>
            <person name="Kalinowski J."/>
            <person name="Ruckert C."/>
        </authorList>
    </citation>
    <scope>NUCLEOTIDE SEQUENCE</scope>
    <source>
        <strain evidence="1">CGMCC 1.15367</strain>
    </source>
</reference>
<reference evidence="1" key="2">
    <citation type="submission" date="2020-09" db="EMBL/GenBank/DDBJ databases">
        <authorList>
            <person name="Sun Q."/>
            <person name="Zhou Y."/>
        </authorList>
    </citation>
    <scope>NUCLEOTIDE SEQUENCE</scope>
    <source>
        <strain evidence="1">CGMCC 1.15367</strain>
    </source>
</reference>
<accession>A0A916ZCP2</accession>
<proteinExistence type="predicted"/>
<sequence>MGLFSGIGGLFQGRHAIPELLTASAAEPATPPPTAPAAEPKPAEERIEFVTPDDLVAAIATARIARILLVGSAEANRIGGTVLARALAARSPSTILLDLGGGAARDMGSIAPAENIGEVVSSPTSFAHAIQRDRASRAHVIALRLGPGDLDETLREATETAFAALAEAYARSVVVFESVPVDWLPHLADDNTALVLPSFGQGRRASLGIEARLAEIGVTELVHLALPEIEAQSLAA</sequence>
<gene>
    <name evidence="1" type="ORF">GCM10011390_00880</name>
</gene>
<dbReference type="Proteomes" id="UP000644699">
    <property type="component" value="Unassembled WGS sequence"/>
</dbReference>
<comment type="caution">
    <text evidence="1">The sequence shown here is derived from an EMBL/GenBank/DDBJ whole genome shotgun (WGS) entry which is preliminary data.</text>
</comment>